<dbReference type="PANTHER" id="PTHR46983">
    <property type="entry name" value="CYSTEINE AND HISTIDINE-RICH DOMAIN-CONTAINING PROTEIN 1"/>
    <property type="match status" value="1"/>
</dbReference>
<evidence type="ECO:0000256" key="3">
    <source>
        <dbReference type="ARBA" id="ARBA00022833"/>
    </source>
</evidence>
<dbReference type="AlphaFoldDB" id="A0A7S3LI47"/>
<name>A0A7S3LI47_9STRA</name>
<keyword evidence="1" id="KW-0479">Metal-binding</keyword>
<dbReference type="Pfam" id="PF04968">
    <property type="entry name" value="CHORD"/>
    <property type="match status" value="1"/>
</dbReference>
<dbReference type="PROSITE" id="PS51401">
    <property type="entry name" value="CHORD"/>
    <property type="match status" value="1"/>
</dbReference>
<dbReference type="InterPro" id="IPR039790">
    <property type="entry name" value="CHRD1"/>
</dbReference>
<evidence type="ECO:0000313" key="5">
    <source>
        <dbReference type="EMBL" id="CAE0422037.1"/>
    </source>
</evidence>
<reference evidence="5" key="1">
    <citation type="submission" date="2021-01" db="EMBL/GenBank/DDBJ databases">
        <authorList>
            <person name="Corre E."/>
            <person name="Pelletier E."/>
            <person name="Niang G."/>
            <person name="Scheremetjew M."/>
            <person name="Finn R."/>
            <person name="Kale V."/>
            <person name="Holt S."/>
            <person name="Cochrane G."/>
            <person name="Meng A."/>
            <person name="Brown T."/>
            <person name="Cohen L."/>
        </authorList>
    </citation>
    <scope>NUCLEOTIDE SEQUENCE</scope>
    <source>
        <strain evidence="5">CCMP127</strain>
    </source>
</reference>
<dbReference type="InterPro" id="IPR007051">
    <property type="entry name" value="CHORD_dom"/>
</dbReference>
<dbReference type="EMBL" id="HBIM01025094">
    <property type="protein sequence ID" value="CAE0422037.1"/>
    <property type="molecule type" value="Transcribed_RNA"/>
</dbReference>
<evidence type="ECO:0000256" key="2">
    <source>
        <dbReference type="ARBA" id="ARBA00022737"/>
    </source>
</evidence>
<sequence length="299" mass="33041">MKVFLHYEDSDDPSLHKTLKITLPKSWKSGPTSKVLEQFIESYNGSTEQGNPLVASNMHLALRESDGEKSKLVPLPSDAVVVEKIPDRGDVYIMHGAAKSVVELQQEEEAAKAAQEEQLKNTVQCTHFGCQNRFPMGGPYPECCYHKAPPVFHETAKFWSCCPQKKAYDWETFQEIPGCETGICSEVKDDNQKLFLGGQDLREQAGEQSKLKSIDDFNKSQAAGGSDAAPVLERLQLVLEELGVENELFDQVMGGIRKDAAAKLGGATEADLLQEVKTDLGDKLKQAMKTIAAQQLRLK</sequence>
<keyword evidence="2" id="KW-0677">Repeat</keyword>
<dbReference type="Gene3D" id="4.10.1130.20">
    <property type="match status" value="1"/>
</dbReference>
<evidence type="ECO:0000256" key="1">
    <source>
        <dbReference type="ARBA" id="ARBA00022723"/>
    </source>
</evidence>
<dbReference type="GO" id="GO:0046872">
    <property type="term" value="F:metal ion binding"/>
    <property type="evidence" value="ECO:0007669"/>
    <property type="project" value="UniProtKB-KW"/>
</dbReference>
<accession>A0A7S3LI47</accession>
<proteinExistence type="predicted"/>
<gene>
    <name evidence="5" type="ORF">ACOF00016_LOCUS18638</name>
</gene>
<dbReference type="PANTHER" id="PTHR46983:SF3">
    <property type="entry name" value="CHPADIPLOID STATE MAINTENANCE PROTEIN CHPA"/>
    <property type="match status" value="1"/>
</dbReference>
<evidence type="ECO:0000259" key="4">
    <source>
        <dbReference type="PROSITE" id="PS51401"/>
    </source>
</evidence>
<keyword evidence="3" id="KW-0862">Zinc</keyword>
<organism evidence="5">
    <name type="scientific">Amphora coffeiformis</name>
    <dbReference type="NCBI Taxonomy" id="265554"/>
    <lineage>
        <taxon>Eukaryota</taxon>
        <taxon>Sar</taxon>
        <taxon>Stramenopiles</taxon>
        <taxon>Ochrophyta</taxon>
        <taxon>Bacillariophyta</taxon>
        <taxon>Bacillariophyceae</taxon>
        <taxon>Bacillariophycidae</taxon>
        <taxon>Thalassiophysales</taxon>
        <taxon>Catenulaceae</taxon>
        <taxon>Amphora</taxon>
    </lineage>
</organism>
<feature type="domain" description="CHORD" evidence="4">
    <location>
        <begin position="125"/>
        <end position="184"/>
    </location>
</feature>
<protein>
    <recommendedName>
        <fullName evidence="4">CHORD domain-containing protein</fullName>
    </recommendedName>
</protein>